<name>A0ABV9FPH3_9NOCA</name>
<keyword evidence="2" id="KW-0732">Signal</keyword>
<dbReference type="NCBIfam" id="TIGR01451">
    <property type="entry name" value="B_ant_repeat"/>
    <property type="match status" value="1"/>
</dbReference>
<gene>
    <name evidence="3" type="ORF">ACFO6S_09650</name>
</gene>
<evidence type="ECO:0000313" key="3">
    <source>
        <dbReference type="EMBL" id="MFC4603945.1"/>
    </source>
</evidence>
<dbReference type="EMBL" id="JBHSFO010000004">
    <property type="protein sequence ID" value="MFC4603945.1"/>
    <property type="molecule type" value="Genomic_DNA"/>
</dbReference>
<comment type="caution">
    <text evidence="3">The sequence shown here is derived from an EMBL/GenBank/DDBJ whole genome shotgun (WGS) entry which is preliminary data.</text>
</comment>
<dbReference type="Proteomes" id="UP001595914">
    <property type="component" value="Unassembled WGS sequence"/>
</dbReference>
<dbReference type="RefSeq" id="WP_378416379.1">
    <property type="nucleotide sequence ID" value="NZ_JBHSFO010000004.1"/>
</dbReference>
<feature type="region of interest" description="Disordered" evidence="1">
    <location>
        <begin position="42"/>
        <end position="61"/>
    </location>
</feature>
<sequence>MNRHSMRRFASVVAASALIVGGVAAGVGTAAAAGSADLGNAGSPGTTAPVEQAPHSVTQTESNISVTKEVVGDGTAAPGQKVTYRTTFTVASGLDRPITKIKDVHPAGFEYVEGSAKVNMWTVAGQKDVEVTPEVNAAENYIRVSNPVGWPVSLIGTKTLTFEATYRVPSEATVGSALDSGLSFDVLTFFTSRGWNPMGVFVTIRDASLGEGIASGSAELGLGSSDGNGSAGSAIINDPSQFVADVIGKTFKSAS</sequence>
<proteinExistence type="predicted"/>
<evidence type="ECO:0000313" key="4">
    <source>
        <dbReference type="Proteomes" id="UP001595914"/>
    </source>
</evidence>
<dbReference type="InterPro" id="IPR047589">
    <property type="entry name" value="DUF11_rpt"/>
</dbReference>
<reference evidence="4" key="1">
    <citation type="journal article" date="2019" name="Int. J. Syst. Evol. Microbiol.">
        <title>The Global Catalogue of Microorganisms (GCM) 10K type strain sequencing project: providing services to taxonomists for standard genome sequencing and annotation.</title>
        <authorList>
            <consortium name="The Broad Institute Genomics Platform"/>
            <consortium name="The Broad Institute Genome Sequencing Center for Infectious Disease"/>
            <person name="Wu L."/>
            <person name="Ma J."/>
        </authorList>
    </citation>
    <scope>NUCLEOTIDE SEQUENCE [LARGE SCALE GENOMIC DNA]</scope>
    <source>
        <strain evidence="4">CCUG 54520</strain>
    </source>
</reference>
<keyword evidence="4" id="KW-1185">Reference proteome</keyword>
<evidence type="ECO:0008006" key="5">
    <source>
        <dbReference type="Google" id="ProtNLM"/>
    </source>
</evidence>
<dbReference type="Gene3D" id="2.60.40.740">
    <property type="match status" value="1"/>
</dbReference>
<evidence type="ECO:0000256" key="1">
    <source>
        <dbReference type="SAM" id="MobiDB-lite"/>
    </source>
</evidence>
<accession>A0ABV9FPH3</accession>
<organism evidence="3 4">
    <name type="scientific">Rhodococcus kronopolitis</name>
    <dbReference type="NCBI Taxonomy" id="1460226"/>
    <lineage>
        <taxon>Bacteria</taxon>
        <taxon>Bacillati</taxon>
        <taxon>Actinomycetota</taxon>
        <taxon>Actinomycetes</taxon>
        <taxon>Mycobacteriales</taxon>
        <taxon>Nocardiaceae</taxon>
        <taxon>Rhodococcus</taxon>
    </lineage>
</organism>
<protein>
    <recommendedName>
        <fullName evidence="5">DUF11 domain-containing protein</fullName>
    </recommendedName>
</protein>
<evidence type="ECO:0000256" key="2">
    <source>
        <dbReference type="SAM" id="SignalP"/>
    </source>
</evidence>
<feature type="signal peptide" evidence="2">
    <location>
        <begin position="1"/>
        <end position="25"/>
    </location>
</feature>
<feature type="chain" id="PRO_5047460724" description="DUF11 domain-containing protein" evidence="2">
    <location>
        <begin position="26"/>
        <end position="255"/>
    </location>
</feature>